<dbReference type="SMART" id="SM00042">
    <property type="entry name" value="CUB"/>
    <property type="match status" value="1"/>
</dbReference>
<dbReference type="CDD" id="cd00041">
    <property type="entry name" value="CUB"/>
    <property type="match status" value="1"/>
</dbReference>
<evidence type="ECO:0000256" key="1">
    <source>
        <dbReference type="ARBA" id="ARBA00023157"/>
    </source>
</evidence>
<dbReference type="HOGENOM" id="CLU_260988_0_0_10"/>
<feature type="domain" description="CUB" evidence="2">
    <location>
        <begin position="360"/>
        <end position="542"/>
    </location>
</feature>
<evidence type="ECO:0000259" key="2">
    <source>
        <dbReference type="SMART" id="SM00042"/>
    </source>
</evidence>
<protein>
    <submittedName>
        <fullName evidence="3">CUB domain protein</fullName>
    </submittedName>
</protein>
<dbReference type="eggNOG" id="COG3209">
    <property type="taxonomic scope" value="Bacteria"/>
</dbReference>
<evidence type="ECO:0000313" key="4">
    <source>
        <dbReference type="Proteomes" id="UP000000927"/>
    </source>
</evidence>
<dbReference type="STRING" id="264731.PRU_2359"/>
<dbReference type="KEGG" id="pru:PRU_2359"/>
<organism evidence="3 4">
    <name type="scientific">Xylanibacter ruminicola (strain ATCC 19189 / DSM 19721 / CIP 105475 / JCM 8958 / 23)</name>
    <name type="common">Prevotella ruminicola</name>
    <dbReference type="NCBI Taxonomy" id="264731"/>
    <lineage>
        <taxon>Bacteria</taxon>
        <taxon>Pseudomonadati</taxon>
        <taxon>Bacteroidota</taxon>
        <taxon>Bacteroidia</taxon>
        <taxon>Bacteroidales</taxon>
        <taxon>Prevotellaceae</taxon>
        <taxon>Xylanibacter</taxon>
    </lineage>
</organism>
<name>D5EVV9_XYLR2</name>
<reference evidence="3 4" key="1">
    <citation type="journal article" date="2010" name="Microb. Ecol.">
        <title>Comparative genome analysis of Prevotella ruminicola and Prevotella bryantii: insights into their environmental niche.</title>
        <authorList>
            <consortium name="North American Consortium for Rumen Bacteria"/>
            <person name="Purushe J."/>
            <person name="Fouts D.E."/>
            <person name="Morrison M."/>
            <person name="White B.A."/>
            <person name="Mackie R.I."/>
            <person name="Coutinho P.M."/>
            <person name="Henrissat B."/>
            <person name="Nelson K.E."/>
        </authorList>
    </citation>
    <scope>NUCLEOTIDE SEQUENCE [LARGE SCALE GENOMIC DNA]</scope>
    <source>
        <strain evidence="4">ATCC 19189 / JCM 8958 / 23</strain>
    </source>
</reference>
<evidence type="ECO:0000313" key="3">
    <source>
        <dbReference type="EMBL" id="ADE83372.1"/>
    </source>
</evidence>
<dbReference type="SUPFAM" id="SSF49854">
    <property type="entry name" value="Spermadhesin, CUB domain"/>
    <property type="match status" value="1"/>
</dbReference>
<sequence length="1307" mass="136733">MYCFIQLFHDSSRAMNRFVKNAHPTVHKGRLLLTLLFMLVTAVTTWADNVTLTPSTSTTWTNGNTYVTNGDVTIADRITVEGDVTLILTDGYTLTAPNGIEVRVGNSLTIQGGTNGTGKLTIEKNGISRAGIGGGFKKVGIKKYPTQYGNITINGGIVNVKGGAQSAGIGGDSNSELDGNGTITINGGIVNATGGNKAAGIGGGNCSYDNGAYGGCGKIVINGGQVTATGGENAPGIGPGNGAADKTSGSLVLGWAKTLDFIQVTGGNSSGAYGFSNRLGSISFADGKKFNIVGVGEATTENIKKKVSLTLVPKGSEQNQLSAATISGISASYDLTGSYLDIPFSVSDAEGHTLTLGTDYTATLGTTSQESTTIHITEGGKYTLTINGKGSYTGSKSIAFEVISIGFKKDANGVDYINMPKTGIENATIPEGVSSFKVYDDGGAKAKYSNSYDGGLVLTAPDHYVLQLTGTVTAEVQVNNPLDYLMVYDGGSTSAQKIGDKYGSESGENIGTLISSGTQMTLTFHSDVSGQRDGLDLTVTLKRDLGSCVIADIDDQPYTGSAIEPDLVITYEGTALVKDVDYEVTYSNNTIVGTATITITGKGNYAGTTSKTFTIVKATPTVTAPAAVENLIYTGGSLNLVAAGTTDFGTLLYSTDGNNYSADIPTETNAGTYTVYYKVAGDANHNDVSGSIEVTITQKAVTNDGITVTIPSQTWTGSGLTPVITVKDGETELIKNTDYTVTAPSGTIQDAGDYTYTISGVGNYSGEKAATFTISPKAVTNDGITIAAIADKTYTGSAIEPGVTVNDGEKTLTLGTDYTIGYSANVNVGTATATITGKGNYSGEKAATFTIIPKAVTNDGITIAAIDVQTYTGSAIEPEVTVTDGEKNLTLGTDYEVAYSNNISAGTATVTITGQGNYKGETTATFTIAQKAVTSDDITIDIPSQTWTGSEITFDEKAVVVKDGEKTLEQATDYIVTAPTDKLQNTGDYTVTINGAGNYAGSITAKFTIVPKVTTYGALTTSEDQIGKIATIDGTSIGTVEITDNPVVEAITLNRKFSKDKASTIMLPFDYTCDKADGGVFYDFVDVKKDEQTKNNQWVATMTKVDKLTANTPYLFMPADDINGITFTLSEKVTLNTTKGGECQKADKGSNWTFKGTYSYIKWTSDTKDNDYTQERSDEIGKVYGFAGVAKTGINVGDFVKVKSGAKIRPMTCYLLWSNTPNASKTRGASDEELPSSIVVRLLSNVGPGNQDDDDNQGGTTAIGTLDTETGEIDFSGWYDMSGHKLSGKPTKKGIYINNGKKVVIKN</sequence>
<accession>D5EVV9</accession>
<keyword evidence="4" id="KW-1185">Reference proteome</keyword>
<dbReference type="Proteomes" id="UP000000927">
    <property type="component" value="Chromosome"/>
</dbReference>
<dbReference type="Gene3D" id="2.60.120.290">
    <property type="entry name" value="Spermadhesin, CUB domain"/>
    <property type="match status" value="1"/>
</dbReference>
<gene>
    <name evidence="3" type="ordered locus">PRU_2359</name>
</gene>
<dbReference type="InterPro" id="IPR000859">
    <property type="entry name" value="CUB_dom"/>
</dbReference>
<proteinExistence type="predicted"/>
<dbReference type="EMBL" id="CP002006">
    <property type="protein sequence ID" value="ADE83372.1"/>
    <property type="molecule type" value="Genomic_DNA"/>
</dbReference>
<keyword evidence="1" id="KW-1015">Disulfide bond</keyword>
<dbReference type="InterPro" id="IPR035914">
    <property type="entry name" value="Sperma_CUB_dom_sf"/>
</dbReference>